<feature type="domain" description="HTH marR-type" evidence="1">
    <location>
        <begin position="1"/>
        <end position="147"/>
    </location>
</feature>
<dbReference type="GO" id="GO:0006950">
    <property type="term" value="P:response to stress"/>
    <property type="evidence" value="ECO:0007669"/>
    <property type="project" value="TreeGrafter"/>
</dbReference>
<protein>
    <recommendedName>
        <fullName evidence="1">HTH marR-type domain-containing protein</fullName>
    </recommendedName>
</protein>
<dbReference type="EMBL" id="QEFB01000004">
    <property type="protein sequence ID" value="PWC07598.1"/>
    <property type="molecule type" value="Genomic_DNA"/>
</dbReference>
<dbReference type="InterPro" id="IPR036390">
    <property type="entry name" value="WH_DNA-bd_sf"/>
</dbReference>
<sequence length="155" mass="16587">MALPDTNARFELTSTRDLALGLRDLVLNGLAFQQVRAAHLGLSPTDLTALEHVYLAGPLTPGDLATRLGLTSGSITPLVDRIQAGGYLLRDVNPDDRRSSLVKTTPAGESAMKQFFEEVDAVVRDALHEAPGIANTTMNDAFQKTAHALKAHTAK</sequence>
<evidence type="ECO:0000313" key="2">
    <source>
        <dbReference type="EMBL" id="PWC07598.1"/>
    </source>
</evidence>
<dbReference type="AlphaFoldDB" id="A0A2U1TFC0"/>
<dbReference type="SUPFAM" id="SSF46785">
    <property type="entry name" value="Winged helix' DNA-binding domain"/>
    <property type="match status" value="1"/>
</dbReference>
<dbReference type="GO" id="GO:0003700">
    <property type="term" value="F:DNA-binding transcription factor activity"/>
    <property type="evidence" value="ECO:0007669"/>
    <property type="project" value="InterPro"/>
</dbReference>
<dbReference type="InterPro" id="IPR039422">
    <property type="entry name" value="MarR/SlyA-like"/>
</dbReference>
<dbReference type="PROSITE" id="PS50995">
    <property type="entry name" value="HTH_MARR_2"/>
    <property type="match status" value="1"/>
</dbReference>
<keyword evidence="3" id="KW-1185">Reference proteome</keyword>
<organism evidence="2 3">
    <name type="scientific">Mycetocola zhujimingii</name>
    <dbReference type="NCBI Taxonomy" id="2079792"/>
    <lineage>
        <taxon>Bacteria</taxon>
        <taxon>Bacillati</taxon>
        <taxon>Actinomycetota</taxon>
        <taxon>Actinomycetes</taxon>
        <taxon>Micrococcales</taxon>
        <taxon>Microbacteriaceae</taxon>
        <taxon>Mycetocola</taxon>
    </lineage>
</organism>
<reference evidence="3" key="1">
    <citation type="submission" date="2018-04" db="EMBL/GenBank/DDBJ databases">
        <authorList>
            <person name="Liu S."/>
            <person name="Wang Z."/>
            <person name="Li J."/>
        </authorList>
    </citation>
    <scope>NUCLEOTIDE SEQUENCE [LARGE SCALE GENOMIC DNA]</scope>
    <source>
        <strain evidence="3">622</strain>
    </source>
</reference>
<accession>A0A2U1TFC0</accession>
<name>A0A2U1TFC0_9MICO</name>
<comment type="caution">
    <text evidence="2">The sequence shown here is derived from an EMBL/GenBank/DDBJ whole genome shotgun (WGS) entry which is preliminary data.</text>
</comment>
<dbReference type="PRINTS" id="PR00598">
    <property type="entry name" value="HTHMARR"/>
</dbReference>
<dbReference type="InterPro" id="IPR000835">
    <property type="entry name" value="HTH_MarR-typ"/>
</dbReference>
<dbReference type="PANTHER" id="PTHR33164">
    <property type="entry name" value="TRANSCRIPTIONAL REGULATOR, MARR FAMILY"/>
    <property type="match status" value="1"/>
</dbReference>
<dbReference type="Pfam" id="PF12802">
    <property type="entry name" value="MarR_2"/>
    <property type="match status" value="1"/>
</dbReference>
<dbReference type="Proteomes" id="UP000244962">
    <property type="component" value="Unassembled WGS sequence"/>
</dbReference>
<dbReference type="SMART" id="SM00347">
    <property type="entry name" value="HTH_MARR"/>
    <property type="match status" value="1"/>
</dbReference>
<dbReference type="Gene3D" id="1.10.10.10">
    <property type="entry name" value="Winged helix-like DNA-binding domain superfamily/Winged helix DNA-binding domain"/>
    <property type="match status" value="1"/>
</dbReference>
<proteinExistence type="predicted"/>
<dbReference type="InterPro" id="IPR036388">
    <property type="entry name" value="WH-like_DNA-bd_sf"/>
</dbReference>
<evidence type="ECO:0000259" key="1">
    <source>
        <dbReference type="PROSITE" id="PS50995"/>
    </source>
</evidence>
<dbReference type="PANTHER" id="PTHR33164:SF106">
    <property type="entry name" value="TRANSCRIPTIONAL REGULATORY PROTEIN"/>
    <property type="match status" value="1"/>
</dbReference>
<dbReference type="RefSeq" id="WP_108962544.1">
    <property type="nucleotide sequence ID" value="NZ_QEFB01000004.1"/>
</dbReference>
<gene>
    <name evidence="2" type="ORF">DF223_06075</name>
</gene>
<evidence type="ECO:0000313" key="3">
    <source>
        <dbReference type="Proteomes" id="UP000244962"/>
    </source>
</evidence>